<evidence type="ECO:0000256" key="6">
    <source>
        <dbReference type="PROSITE-ProRule" id="PRU00339"/>
    </source>
</evidence>
<dbReference type="GO" id="GO:1902494">
    <property type="term" value="C:catalytic complex"/>
    <property type="evidence" value="ECO:0007669"/>
    <property type="project" value="UniProtKB-ARBA"/>
</dbReference>
<dbReference type="Gene3D" id="6.10.250.3420">
    <property type="match status" value="1"/>
</dbReference>
<dbReference type="Pfam" id="PF13432">
    <property type="entry name" value="TPR_16"/>
    <property type="match status" value="1"/>
</dbReference>
<keyword evidence="10" id="KW-1185">Reference proteome</keyword>
<dbReference type="GO" id="GO:0005634">
    <property type="term" value="C:nucleus"/>
    <property type="evidence" value="ECO:0007669"/>
    <property type="project" value="UniProtKB-ARBA"/>
</dbReference>
<evidence type="ECO:0000256" key="3">
    <source>
        <dbReference type="ARBA" id="ARBA00022803"/>
    </source>
</evidence>
<dbReference type="FunFam" id="6.10.250.3420:FF:000001">
    <property type="entry name" value="Hsc70-interacting protein-like protein"/>
    <property type="match status" value="1"/>
</dbReference>
<evidence type="ECO:0000256" key="5">
    <source>
        <dbReference type="ARBA" id="ARBA00064040"/>
    </source>
</evidence>
<feature type="compositionally biased region" description="Basic and acidic residues" evidence="7">
    <location>
        <begin position="258"/>
        <end position="267"/>
    </location>
</feature>
<feature type="compositionally biased region" description="Basic and acidic residues" evidence="7">
    <location>
        <begin position="53"/>
        <end position="62"/>
    </location>
</feature>
<proteinExistence type="inferred from homology"/>
<dbReference type="InterPro" id="IPR011990">
    <property type="entry name" value="TPR-like_helical_dom_sf"/>
</dbReference>
<dbReference type="InterPro" id="IPR034649">
    <property type="entry name" value="Hip_N"/>
</dbReference>
<evidence type="ECO:0000313" key="9">
    <source>
        <dbReference type="EMBL" id="CAL1532455.1"/>
    </source>
</evidence>
<protein>
    <recommendedName>
        <fullName evidence="8">STI1 domain-containing protein</fullName>
    </recommendedName>
</protein>
<comment type="caution">
    <text evidence="9">The sequence shown here is derived from an EMBL/GenBank/DDBJ whole genome shotgun (WGS) entry which is preliminary data.</text>
</comment>
<feature type="region of interest" description="Disordered" evidence="7">
    <location>
        <begin position="46"/>
        <end position="101"/>
    </location>
</feature>
<dbReference type="GO" id="GO:0030544">
    <property type="term" value="F:Hsp70 protein binding"/>
    <property type="evidence" value="ECO:0007669"/>
    <property type="project" value="TreeGrafter"/>
</dbReference>
<feature type="compositionally biased region" description="Basic and acidic residues" evidence="7">
    <location>
        <begin position="241"/>
        <end position="250"/>
    </location>
</feature>
<feature type="repeat" description="TPR" evidence="6">
    <location>
        <begin position="115"/>
        <end position="148"/>
    </location>
</feature>
<dbReference type="Proteomes" id="UP001497497">
    <property type="component" value="Unassembled WGS sequence"/>
</dbReference>
<evidence type="ECO:0000256" key="2">
    <source>
        <dbReference type="ARBA" id="ARBA00022737"/>
    </source>
</evidence>
<dbReference type="FunFam" id="1.25.40.10:FF:000112">
    <property type="entry name" value="FAM10 family protein"/>
    <property type="match status" value="1"/>
</dbReference>
<comment type="subunit">
    <text evidence="5">Homotetramer. Interacts with Hsc70 as well as DNAJ homologs and Hsp90.</text>
</comment>
<dbReference type="SMART" id="SM00028">
    <property type="entry name" value="TPR"/>
    <property type="match status" value="3"/>
</dbReference>
<evidence type="ECO:0000313" key="10">
    <source>
        <dbReference type="Proteomes" id="UP001497497"/>
    </source>
</evidence>
<sequence>MGQTIPQEQLQMLQEFVNLCKSNTDILYLPELEFYRKYLESLGAKIPPLKQKTSKDEPKKDAPQPQTPLEETESEEDVESDLELSKDGVIEDNDEDMPVYGDDSAEVTDEAIDEADAKRSAAMDAAAEGRLEDAIEQFTEAIKLNPASALMYAKRATVFLKLNKPKKAIHDCTKAIELNADSAQGYKWRGRAYRLLGQWEEAYHDLTLACKLDYDDDANVWLHEVTPNAKKIMEHKRKHERIREEKELKKRREKIRKSREEYEKLKEQQSANSDADGGFAGFPGAFPGSAGGMPGMPGLSQLLQDPELLQAFQDPEVAQAFQDVAMNPANISKYQNNPKVQAVINKMATKFGSGEGGPGFPGAFPGAGMV</sequence>
<feature type="compositionally biased region" description="Low complexity" evidence="7">
    <location>
        <begin position="273"/>
        <end position="288"/>
    </location>
</feature>
<dbReference type="Pfam" id="PF18253">
    <property type="entry name" value="HipN"/>
    <property type="match status" value="1"/>
</dbReference>
<dbReference type="InterPro" id="IPR006636">
    <property type="entry name" value="STI1_HS-bd"/>
</dbReference>
<evidence type="ECO:0000259" key="8">
    <source>
        <dbReference type="SMART" id="SM00727"/>
    </source>
</evidence>
<dbReference type="Gene3D" id="1.25.40.10">
    <property type="entry name" value="Tetratricopeptide repeat domain"/>
    <property type="match status" value="1"/>
</dbReference>
<name>A0AAV2HI67_LYMST</name>
<feature type="region of interest" description="Disordered" evidence="7">
    <location>
        <begin position="233"/>
        <end position="301"/>
    </location>
</feature>
<dbReference type="Pfam" id="PF17830">
    <property type="entry name" value="STI1-HOP_DP"/>
    <property type="match status" value="1"/>
</dbReference>
<keyword evidence="3 6" id="KW-0802">TPR repeat</keyword>
<dbReference type="SUPFAM" id="SSF48452">
    <property type="entry name" value="TPR-like"/>
    <property type="match status" value="1"/>
</dbReference>
<comment type="similarity">
    <text evidence="1">Belongs to the FAM10 family.</text>
</comment>
<dbReference type="AlphaFoldDB" id="A0AAV2HI67"/>
<evidence type="ECO:0000256" key="4">
    <source>
        <dbReference type="ARBA" id="ARBA00037033"/>
    </source>
</evidence>
<evidence type="ECO:0000256" key="1">
    <source>
        <dbReference type="ARBA" id="ARBA00009015"/>
    </source>
</evidence>
<accession>A0AAV2HI67</accession>
<keyword evidence="2" id="KW-0677">Repeat</keyword>
<evidence type="ECO:0000256" key="7">
    <source>
        <dbReference type="SAM" id="MobiDB-lite"/>
    </source>
</evidence>
<comment type="function">
    <text evidence="4">One HIP oligomer binds the ATPase domains of at least two HSC70 molecules dependent on activation of the HSC70 ATPase by HSP40. Stabilizes the ADP state of HSC70 that has a high affinity for substrate protein. Through its own chaperone activity, it may contribute to the interaction of HSC70 with various target proteins.</text>
</comment>
<dbReference type="PANTHER" id="PTHR45883">
    <property type="entry name" value="HSC70-INTERACTING PROTEIN"/>
    <property type="match status" value="1"/>
</dbReference>
<dbReference type="EMBL" id="CAXITT010000117">
    <property type="protein sequence ID" value="CAL1532455.1"/>
    <property type="molecule type" value="Genomic_DNA"/>
</dbReference>
<dbReference type="InterPro" id="IPR019734">
    <property type="entry name" value="TPR_rpt"/>
</dbReference>
<dbReference type="Gene3D" id="1.10.260.100">
    <property type="match status" value="1"/>
</dbReference>
<gene>
    <name evidence="9" type="ORF">GSLYS_00006534001</name>
</gene>
<feature type="compositionally biased region" description="Acidic residues" evidence="7">
    <location>
        <begin position="90"/>
        <end position="101"/>
    </location>
</feature>
<dbReference type="PROSITE" id="PS50005">
    <property type="entry name" value="TPR"/>
    <property type="match status" value="1"/>
</dbReference>
<dbReference type="SMART" id="SM00727">
    <property type="entry name" value="STI1"/>
    <property type="match status" value="1"/>
</dbReference>
<dbReference type="InterPro" id="IPR041243">
    <property type="entry name" value="STI1/HOP_DP"/>
</dbReference>
<organism evidence="9 10">
    <name type="scientific">Lymnaea stagnalis</name>
    <name type="common">Great pond snail</name>
    <name type="synonym">Helix stagnalis</name>
    <dbReference type="NCBI Taxonomy" id="6523"/>
    <lineage>
        <taxon>Eukaryota</taxon>
        <taxon>Metazoa</taxon>
        <taxon>Spiralia</taxon>
        <taxon>Lophotrochozoa</taxon>
        <taxon>Mollusca</taxon>
        <taxon>Gastropoda</taxon>
        <taxon>Heterobranchia</taxon>
        <taxon>Euthyneura</taxon>
        <taxon>Panpulmonata</taxon>
        <taxon>Hygrophila</taxon>
        <taxon>Lymnaeoidea</taxon>
        <taxon>Lymnaeidae</taxon>
        <taxon>Lymnaea</taxon>
    </lineage>
</organism>
<dbReference type="GO" id="GO:0046983">
    <property type="term" value="F:protein dimerization activity"/>
    <property type="evidence" value="ECO:0007669"/>
    <property type="project" value="InterPro"/>
</dbReference>
<dbReference type="PANTHER" id="PTHR45883:SF2">
    <property type="entry name" value="HSC70-INTERACTING PROTEIN"/>
    <property type="match status" value="1"/>
</dbReference>
<reference evidence="9 10" key="1">
    <citation type="submission" date="2024-04" db="EMBL/GenBank/DDBJ databases">
        <authorList>
            <consortium name="Genoscope - CEA"/>
            <person name="William W."/>
        </authorList>
    </citation>
    <scope>NUCLEOTIDE SEQUENCE [LARGE SCALE GENOMIC DNA]</scope>
</reference>
<dbReference type="CDD" id="cd14438">
    <property type="entry name" value="Hip_N"/>
    <property type="match status" value="1"/>
</dbReference>
<feature type="domain" description="STI1" evidence="8">
    <location>
        <begin position="305"/>
        <end position="344"/>
    </location>
</feature>
<feature type="compositionally biased region" description="Acidic residues" evidence="7">
    <location>
        <begin position="70"/>
        <end position="82"/>
    </location>
</feature>